<organism evidence="9 10">
    <name type="scientific">Brevibacterium paucivorans</name>
    <dbReference type="NCBI Taxonomy" id="170994"/>
    <lineage>
        <taxon>Bacteria</taxon>
        <taxon>Bacillati</taxon>
        <taxon>Actinomycetota</taxon>
        <taxon>Actinomycetes</taxon>
        <taxon>Micrococcales</taxon>
        <taxon>Brevibacteriaceae</taxon>
        <taxon>Brevibacterium</taxon>
    </lineage>
</organism>
<evidence type="ECO:0000256" key="2">
    <source>
        <dbReference type="ARBA" id="ARBA00022723"/>
    </source>
</evidence>
<dbReference type="PANTHER" id="PTHR23305">
    <property type="entry name" value="OBG GTPASE FAMILY"/>
    <property type="match status" value="1"/>
</dbReference>
<protein>
    <recommendedName>
        <fullName evidence="6">Ribosome-binding ATPase YchF</fullName>
    </recommendedName>
</protein>
<dbReference type="GO" id="GO:0005524">
    <property type="term" value="F:ATP binding"/>
    <property type="evidence" value="ECO:0007669"/>
    <property type="project" value="UniProtKB-UniRule"/>
</dbReference>
<dbReference type="PANTHER" id="PTHR23305:SF18">
    <property type="entry name" value="OBG-TYPE G DOMAIN-CONTAINING PROTEIN"/>
    <property type="match status" value="1"/>
</dbReference>
<feature type="domain" description="TGS" evidence="8">
    <location>
        <begin position="276"/>
        <end position="359"/>
    </location>
</feature>
<dbReference type="NCBIfam" id="TIGR00092">
    <property type="entry name" value="redox-regulated ATPase YchF"/>
    <property type="match status" value="1"/>
</dbReference>
<keyword evidence="4 6" id="KW-0067">ATP-binding</keyword>
<dbReference type="PIRSF" id="PIRSF006641">
    <property type="entry name" value="CHP00092"/>
    <property type="match status" value="1"/>
</dbReference>
<accession>A0A2N6VPA3</accession>
<dbReference type="GO" id="GO:0005737">
    <property type="term" value="C:cytoplasm"/>
    <property type="evidence" value="ECO:0007669"/>
    <property type="project" value="TreeGrafter"/>
</dbReference>
<dbReference type="Gene3D" id="3.40.50.300">
    <property type="entry name" value="P-loop containing nucleotide triphosphate hydrolases"/>
    <property type="match status" value="1"/>
</dbReference>
<keyword evidence="2" id="KW-0479">Metal-binding</keyword>
<dbReference type="CDD" id="cd04867">
    <property type="entry name" value="TGS_YchF_OLA1"/>
    <property type="match status" value="1"/>
</dbReference>
<dbReference type="InterPro" id="IPR031167">
    <property type="entry name" value="G_OBG"/>
</dbReference>
<dbReference type="CDD" id="cd01900">
    <property type="entry name" value="YchF"/>
    <property type="match status" value="1"/>
</dbReference>
<comment type="cofactor">
    <cofactor evidence="1">
        <name>Mg(2+)</name>
        <dbReference type="ChEBI" id="CHEBI:18420"/>
    </cofactor>
</comment>
<dbReference type="InterPro" id="IPR027417">
    <property type="entry name" value="P-loop_NTPase"/>
</dbReference>
<dbReference type="InterPro" id="IPR013029">
    <property type="entry name" value="YchF_C"/>
</dbReference>
<feature type="domain" description="OBG-type G" evidence="7">
    <location>
        <begin position="3"/>
        <end position="254"/>
    </location>
</feature>
<dbReference type="HAMAP" id="MF_00944">
    <property type="entry name" value="YchF_OLA1_ATPase"/>
    <property type="match status" value="1"/>
</dbReference>
<name>A0A2N6VPA3_9MICO</name>
<proteinExistence type="inferred from homology"/>
<keyword evidence="5" id="KW-0460">Magnesium</keyword>
<dbReference type="InterPro" id="IPR004396">
    <property type="entry name" value="ATPase_YchF/OLA1"/>
</dbReference>
<evidence type="ECO:0000259" key="8">
    <source>
        <dbReference type="PROSITE" id="PS51880"/>
    </source>
</evidence>
<dbReference type="Gene3D" id="1.10.150.300">
    <property type="entry name" value="TGS-like domain"/>
    <property type="match status" value="1"/>
</dbReference>
<gene>
    <name evidence="6" type="primary">ychF</name>
    <name evidence="9" type="ORF">CJ199_00700</name>
</gene>
<keyword evidence="3 6" id="KW-0547">Nucleotide-binding</keyword>
<evidence type="ECO:0000259" key="7">
    <source>
        <dbReference type="PROSITE" id="PS51710"/>
    </source>
</evidence>
<evidence type="ECO:0000256" key="5">
    <source>
        <dbReference type="ARBA" id="ARBA00022842"/>
    </source>
</evidence>
<evidence type="ECO:0000256" key="3">
    <source>
        <dbReference type="ARBA" id="ARBA00022741"/>
    </source>
</evidence>
<dbReference type="InterPro" id="IPR006073">
    <property type="entry name" value="GTP-bd"/>
</dbReference>
<dbReference type="AlphaFoldDB" id="A0A2N6VPA3"/>
<dbReference type="Proteomes" id="UP000235598">
    <property type="component" value="Unassembled WGS sequence"/>
</dbReference>
<feature type="binding site" evidence="6">
    <location>
        <begin position="12"/>
        <end position="17"/>
    </location>
    <ligand>
        <name>ATP</name>
        <dbReference type="ChEBI" id="CHEBI:30616"/>
    </ligand>
</feature>
<evidence type="ECO:0000313" key="9">
    <source>
        <dbReference type="EMBL" id="PMD05964.1"/>
    </source>
</evidence>
<evidence type="ECO:0000256" key="4">
    <source>
        <dbReference type="ARBA" id="ARBA00022840"/>
    </source>
</evidence>
<evidence type="ECO:0000313" key="10">
    <source>
        <dbReference type="Proteomes" id="UP000235598"/>
    </source>
</evidence>
<dbReference type="SUPFAM" id="SSF81271">
    <property type="entry name" value="TGS-like"/>
    <property type="match status" value="1"/>
</dbReference>
<dbReference type="EMBL" id="PNHK01000001">
    <property type="protein sequence ID" value="PMD05964.1"/>
    <property type="molecule type" value="Genomic_DNA"/>
</dbReference>
<dbReference type="GO" id="GO:0046872">
    <property type="term" value="F:metal ion binding"/>
    <property type="evidence" value="ECO:0007669"/>
    <property type="project" value="UniProtKB-KW"/>
</dbReference>
<dbReference type="PROSITE" id="PS51710">
    <property type="entry name" value="G_OBG"/>
    <property type="match status" value="1"/>
</dbReference>
<dbReference type="FunFam" id="3.10.20.30:FF:000001">
    <property type="entry name" value="Ribosome-binding ATPase YchF"/>
    <property type="match status" value="1"/>
</dbReference>
<comment type="function">
    <text evidence="6">ATPase that binds to both the 70S ribosome and the 50S ribosomal subunit in a nucleotide-independent manner.</text>
</comment>
<dbReference type="OrthoDB" id="9810373at2"/>
<dbReference type="InterPro" id="IPR012675">
    <property type="entry name" value="Beta-grasp_dom_sf"/>
</dbReference>
<dbReference type="GO" id="GO:0043023">
    <property type="term" value="F:ribosomal large subunit binding"/>
    <property type="evidence" value="ECO:0007669"/>
    <property type="project" value="UniProtKB-UniRule"/>
</dbReference>
<dbReference type="InterPro" id="IPR041706">
    <property type="entry name" value="YchF_N"/>
</dbReference>
<dbReference type="InterPro" id="IPR004095">
    <property type="entry name" value="TGS"/>
</dbReference>
<dbReference type="Gene3D" id="3.10.20.30">
    <property type="match status" value="1"/>
</dbReference>
<comment type="similarity">
    <text evidence="6">Belongs to the TRAFAC class OBG-HflX-like GTPase superfamily. OBG GTPase family. YchF/OLA1 subfamily.</text>
</comment>
<evidence type="ECO:0000256" key="6">
    <source>
        <dbReference type="HAMAP-Rule" id="MF_00944"/>
    </source>
</evidence>
<dbReference type="PROSITE" id="PS51880">
    <property type="entry name" value="TGS"/>
    <property type="match status" value="1"/>
</dbReference>
<comment type="caution">
    <text evidence="9">The sequence shown here is derived from an EMBL/GenBank/DDBJ whole genome shotgun (WGS) entry which is preliminary data.</text>
</comment>
<sequence length="361" mass="39018">MALTIGIVGLPNVGKSTMFNALTRAEVLAANYPFATIDPNVGVVPLPDPRLNRLAEIFGSEKILPATVSFVDIAGIVKGASEGEGLGNKFLANIREADAICQVTRAFSDPDVTRVEGSKDPAGDMDTISTELIFADLQTLENARPRIEKEVKRKTVEPDVLAAMDQAKELLEGGTTLFQGAEKAGIDVDQLKELQLMTAKPFIYVFNTDEDGLADEAMQAKMRELVAPAEAIFLDAKFEAELIELDPAEAAEMLESTGQDEPGLDKLARVGFDTLGLQTYLTAGPKEARAWTIRKGWTAPEAAGVIHTDFQKGFIKAEIVSFEDLDELGSMAEAKAAGKVRMEGKDYVMADGDVVEFRFNV</sequence>
<dbReference type="SUPFAM" id="SSF52540">
    <property type="entry name" value="P-loop containing nucleoside triphosphate hydrolases"/>
    <property type="match status" value="1"/>
</dbReference>
<dbReference type="GO" id="GO:0016887">
    <property type="term" value="F:ATP hydrolysis activity"/>
    <property type="evidence" value="ECO:0007669"/>
    <property type="project" value="UniProtKB-UniRule"/>
</dbReference>
<dbReference type="PRINTS" id="PR00326">
    <property type="entry name" value="GTP1OBG"/>
</dbReference>
<reference evidence="9 10" key="1">
    <citation type="submission" date="2017-09" db="EMBL/GenBank/DDBJ databases">
        <title>Bacterial strain isolated from the female urinary microbiota.</title>
        <authorList>
            <person name="Thomas-White K."/>
            <person name="Kumar N."/>
            <person name="Forster S."/>
            <person name="Putonti C."/>
            <person name="Lawley T."/>
            <person name="Wolfe A.J."/>
        </authorList>
    </citation>
    <scope>NUCLEOTIDE SEQUENCE [LARGE SCALE GENOMIC DNA]</scope>
    <source>
        <strain evidence="9 10">UMB1301</strain>
    </source>
</reference>
<dbReference type="InterPro" id="IPR012676">
    <property type="entry name" value="TGS-like"/>
</dbReference>
<dbReference type="InterPro" id="IPR023192">
    <property type="entry name" value="TGS-like_dom_sf"/>
</dbReference>
<dbReference type="RefSeq" id="WP_102237622.1">
    <property type="nucleotide sequence ID" value="NZ_BAAAIM010000007.1"/>
</dbReference>
<dbReference type="Pfam" id="PF01926">
    <property type="entry name" value="MMR_HSR1"/>
    <property type="match status" value="1"/>
</dbReference>
<dbReference type="GO" id="GO:0005525">
    <property type="term" value="F:GTP binding"/>
    <property type="evidence" value="ECO:0007669"/>
    <property type="project" value="InterPro"/>
</dbReference>
<evidence type="ECO:0000256" key="1">
    <source>
        <dbReference type="ARBA" id="ARBA00001946"/>
    </source>
</evidence>
<dbReference type="Pfam" id="PF06071">
    <property type="entry name" value="YchF-GTPase_C"/>
    <property type="match status" value="1"/>
</dbReference>